<name>A0A8H7RNK9_9FUNG</name>
<proteinExistence type="predicted"/>
<keyword evidence="1" id="KW-0880">Kelch repeat</keyword>
<keyword evidence="4" id="KW-0472">Membrane</keyword>
<keyword evidence="7" id="KW-1185">Reference proteome</keyword>
<evidence type="ECO:0000313" key="7">
    <source>
        <dbReference type="Proteomes" id="UP000603453"/>
    </source>
</evidence>
<dbReference type="Proteomes" id="UP000603453">
    <property type="component" value="Unassembled WGS sequence"/>
</dbReference>
<dbReference type="PANTHER" id="PTHR46093:SF18">
    <property type="entry name" value="FIBRONECTIN TYPE-III DOMAIN-CONTAINING PROTEIN"/>
    <property type="match status" value="1"/>
</dbReference>
<feature type="compositionally biased region" description="Basic and acidic residues" evidence="3">
    <location>
        <begin position="524"/>
        <end position="537"/>
    </location>
</feature>
<evidence type="ECO:0000256" key="4">
    <source>
        <dbReference type="SAM" id="Phobius"/>
    </source>
</evidence>
<dbReference type="SUPFAM" id="SSF117281">
    <property type="entry name" value="Kelch motif"/>
    <property type="match status" value="1"/>
</dbReference>
<evidence type="ECO:0000256" key="2">
    <source>
        <dbReference type="ARBA" id="ARBA00022737"/>
    </source>
</evidence>
<protein>
    <recommendedName>
        <fullName evidence="8">Galactose oxidase</fullName>
    </recommendedName>
</protein>
<dbReference type="OrthoDB" id="10251809at2759"/>
<dbReference type="Gene3D" id="2.120.10.80">
    <property type="entry name" value="Kelch-type beta propeller"/>
    <property type="match status" value="2"/>
</dbReference>
<organism evidence="6 7">
    <name type="scientific">Mucor saturninus</name>
    <dbReference type="NCBI Taxonomy" id="64648"/>
    <lineage>
        <taxon>Eukaryota</taxon>
        <taxon>Fungi</taxon>
        <taxon>Fungi incertae sedis</taxon>
        <taxon>Mucoromycota</taxon>
        <taxon>Mucoromycotina</taxon>
        <taxon>Mucoromycetes</taxon>
        <taxon>Mucorales</taxon>
        <taxon>Mucorineae</taxon>
        <taxon>Mucoraceae</taxon>
        <taxon>Mucor</taxon>
    </lineage>
</organism>
<reference evidence="6" key="1">
    <citation type="submission" date="2020-12" db="EMBL/GenBank/DDBJ databases">
        <title>Metabolic potential, ecology and presence of endohyphal bacteria is reflected in genomic diversity of Mucoromycotina.</title>
        <authorList>
            <person name="Muszewska A."/>
            <person name="Okrasinska A."/>
            <person name="Steczkiewicz K."/>
            <person name="Drgas O."/>
            <person name="Orlowska M."/>
            <person name="Perlinska-Lenart U."/>
            <person name="Aleksandrzak-Piekarczyk T."/>
            <person name="Szatraj K."/>
            <person name="Zielenkiewicz U."/>
            <person name="Pilsyk S."/>
            <person name="Malc E."/>
            <person name="Mieczkowski P."/>
            <person name="Kruszewska J.S."/>
            <person name="Biernat P."/>
            <person name="Pawlowska J."/>
        </authorList>
    </citation>
    <scope>NUCLEOTIDE SEQUENCE</scope>
    <source>
        <strain evidence="6">WA0000017839</strain>
    </source>
</reference>
<feature type="transmembrane region" description="Helical" evidence="4">
    <location>
        <begin position="421"/>
        <end position="441"/>
    </location>
</feature>
<dbReference type="PANTHER" id="PTHR46093">
    <property type="entry name" value="ACYL-COA-BINDING DOMAIN-CONTAINING PROTEIN 5"/>
    <property type="match status" value="1"/>
</dbReference>
<gene>
    <name evidence="6" type="ORF">INT47_009121</name>
</gene>
<keyword evidence="4" id="KW-1133">Transmembrane helix</keyword>
<sequence length="546" mass="60280">MKASFLLSCISLLIVIIKSEKISPRAGSRCVCSSNKIFCYGGKPDNANYDNSIYLLDLNNIDRGPVTDLMKKWTEITVGQSSSVPRNEYRYDSQFVALPNGSMIFDGGYNEGDLLKAKTVIFDIESYTWNILPNFEDAKNGGYRQTYSGTATYLPATKRIAFYGGKTLNAALNSNFTTNSRQLSNLTYEIIADQDPTKKLIASSVGYYYQTFFNLNTNTWTTTTVDPFPPNGSPLLTSYQTSTFHPRTQTIIYIGGYSLDDALKGSTVPLDSYIAFNTGSTTWKVQNLTGVSIPGPRYLHTATLLQTEDDILVYGGAFQPKNASLPAEIVRDYIYTLDLTKFSWTAHNKLPEPMGPRANHSAVLVNDTRLFIMFGKRRSATNTSFVATDSILVLNVKDRAAPVFLDNYPHPSGEDDSFSSGLAGGAIAGIITIIAFVLYRIKRKGKEENLKEMHVDWDGIDNGYREDPPVVTGFSLGSGSPTTTAVPPIYVPYDAENVAEKPNETSQAHSSVLNNDHLIKPDVYEDIPRKTKPDNDNNNRSIGGLL</sequence>
<dbReference type="Pfam" id="PF24681">
    <property type="entry name" value="Kelch_KLHDC2_KLHL20_DRC7"/>
    <property type="match status" value="1"/>
</dbReference>
<feature type="chain" id="PRO_5034730633" description="Galactose oxidase" evidence="5">
    <location>
        <begin position="20"/>
        <end position="546"/>
    </location>
</feature>
<dbReference type="InterPro" id="IPR015915">
    <property type="entry name" value="Kelch-typ_b-propeller"/>
</dbReference>
<accession>A0A8H7RNK9</accession>
<evidence type="ECO:0000256" key="1">
    <source>
        <dbReference type="ARBA" id="ARBA00022441"/>
    </source>
</evidence>
<evidence type="ECO:0000256" key="5">
    <source>
        <dbReference type="SAM" id="SignalP"/>
    </source>
</evidence>
<keyword evidence="5" id="KW-0732">Signal</keyword>
<dbReference type="AlphaFoldDB" id="A0A8H7RNK9"/>
<keyword evidence="4" id="KW-0812">Transmembrane</keyword>
<dbReference type="EMBL" id="JAEPRD010000003">
    <property type="protein sequence ID" value="KAG2213447.1"/>
    <property type="molecule type" value="Genomic_DNA"/>
</dbReference>
<keyword evidence="2" id="KW-0677">Repeat</keyword>
<evidence type="ECO:0000313" key="6">
    <source>
        <dbReference type="EMBL" id="KAG2213447.1"/>
    </source>
</evidence>
<evidence type="ECO:0000256" key="3">
    <source>
        <dbReference type="SAM" id="MobiDB-lite"/>
    </source>
</evidence>
<comment type="caution">
    <text evidence="6">The sequence shown here is derived from an EMBL/GenBank/DDBJ whole genome shotgun (WGS) entry which is preliminary data.</text>
</comment>
<evidence type="ECO:0008006" key="8">
    <source>
        <dbReference type="Google" id="ProtNLM"/>
    </source>
</evidence>
<feature type="region of interest" description="Disordered" evidence="3">
    <location>
        <begin position="524"/>
        <end position="546"/>
    </location>
</feature>
<feature type="signal peptide" evidence="5">
    <location>
        <begin position="1"/>
        <end position="19"/>
    </location>
</feature>